<dbReference type="GO" id="GO:0016829">
    <property type="term" value="F:lyase activity"/>
    <property type="evidence" value="ECO:0007669"/>
    <property type="project" value="UniProtKB-KW"/>
</dbReference>
<feature type="compositionally biased region" description="Basic and acidic residues" evidence="8">
    <location>
        <begin position="564"/>
        <end position="641"/>
    </location>
</feature>
<dbReference type="InterPro" id="IPR003738">
    <property type="entry name" value="SRAP"/>
</dbReference>
<dbReference type="PANTHER" id="PTHR13604:SF0">
    <property type="entry name" value="ABASIC SITE PROCESSING PROTEIN HMCES"/>
    <property type="match status" value="1"/>
</dbReference>
<evidence type="ECO:0000256" key="1">
    <source>
        <dbReference type="ARBA" id="ARBA00008136"/>
    </source>
</evidence>
<evidence type="ECO:0000256" key="3">
    <source>
        <dbReference type="ARBA" id="ARBA00022763"/>
    </source>
</evidence>
<comment type="similarity">
    <text evidence="1">Belongs to the SOS response-associated peptidase family.</text>
</comment>
<accession>A0A5C3DUC4</accession>
<reference evidence="9 10" key="1">
    <citation type="submission" date="2018-03" db="EMBL/GenBank/DDBJ databases">
        <authorList>
            <person name="Guldener U."/>
        </authorList>
    </citation>
    <scope>NUCLEOTIDE SEQUENCE [LARGE SCALE GENOMIC DNA]</scope>
    <source>
        <strain evidence="9 10">NBRC100155</strain>
    </source>
</reference>
<evidence type="ECO:0000256" key="8">
    <source>
        <dbReference type="SAM" id="MobiDB-lite"/>
    </source>
</evidence>
<keyword evidence="10" id="KW-1185">Reference proteome</keyword>
<feature type="compositionally biased region" description="Acidic residues" evidence="8">
    <location>
        <begin position="430"/>
        <end position="440"/>
    </location>
</feature>
<dbReference type="GO" id="GO:0008233">
    <property type="term" value="F:peptidase activity"/>
    <property type="evidence" value="ECO:0007669"/>
    <property type="project" value="UniProtKB-KW"/>
</dbReference>
<feature type="compositionally biased region" description="Polar residues" evidence="8">
    <location>
        <begin position="302"/>
        <end position="322"/>
    </location>
</feature>
<dbReference type="Gene3D" id="3.90.1680.10">
    <property type="entry name" value="SOS response associated peptidase-like"/>
    <property type="match status" value="1"/>
</dbReference>
<dbReference type="Pfam" id="PF02586">
    <property type="entry name" value="SRAP"/>
    <property type="match status" value="1"/>
</dbReference>
<dbReference type="EMBL" id="OOIN01000003">
    <property type="protein sequence ID" value="SPO21808.1"/>
    <property type="molecule type" value="Genomic_DNA"/>
</dbReference>
<feature type="compositionally biased region" description="Basic and acidic residues" evidence="8">
    <location>
        <begin position="356"/>
        <end position="392"/>
    </location>
</feature>
<feature type="compositionally biased region" description="Pro residues" evidence="8">
    <location>
        <begin position="508"/>
        <end position="518"/>
    </location>
</feature>
<feature type="compositionally biased region" description="Low complexity" evidence="8">
    <location>
        <begin position="470"/>
        <end position="493"/>
    </location>
</feature>
<evidence type="ECO:0000256" key="6">
    <source>
        <dbReference type="ARBA" id="ARBA00023125"/>
    </source>
</evidence>
<keyword evidence="5" id="KW-0190">Covalent protein-DNA linkage</keyword>
<sequence>MCGRFANAQSIPQYRAAVRDALPDHRPPTPAPDADDYTPSHNVAPQTRCPVVRRELSWERERRLKSVQHPTKDDLKHQLIIQTMKWGLVPRFHKKPPSYGEAYKTINARDDTILSPQRSMWHSLLPAQRCVVFVQGFYEWQKRGDGDKLERIPHFVGMTEPGQGRQDKSGHGKRLMPLAGLWERVRFEGENKPLYSFTIVTTASNSQLGFLHDRMPVILPNEQAISTWLGLDARPKSENEVKKGDDVDDTWSFEVAKLLRPLQSELECYKVPKEVGKVGNSHPSFILPIEERKDGLKAFFAKQNQSKPTTTTESKSASVDTSDNVKQEPEHISEDSDSLMPSSSEDTQVLLAAQQVEKEAALSEAAARAEQEEADRKMAEQMQREFEDEQTHRGQQQGAEMSRSESIVNIGESSSSELTQSSSDDIKTQEEDEVEGDEVGDGFAVPEEPDVHIDEADSPTEGRKRSTSASSNPSSKRPRTSSSPLSDSTQSRDANPTHSPSSRFSPDPYNPPLSPPRPKGGYSRHLSPSSGGGIHVNPPRGKNRGKPRSEPFPQAPPHTWKSPPKTEKGPMDEMLEKQRRRAEQLQTEEGRSWRDLSPTRDLGEQGERSGENSKLRPERSPTGKKSTSNEKPTKRTTKADIRSFFSPQKKHPSN</sequence>
<evidence type="ECO:0008006" key="11">
    <source>
        <dbReference type="Google" id="ProtNLM"/>
    </source>
</evidence>
<gene>
    <name evidence="9" type="ORF">UTRI_01300_B</name>
</gene>
<keyword evidence="7" id="KW-0456">Lyase</keyword>
<feature type="compositionally biased region" description="Polar residues" evidence="8">
    <location>
        <begin position="494"/>
        <end position="504"/>
    </location>
</feature>
<organism evidence="9 10">
    <name type="scientific">Ustilago trichophora</name>
    <dbReference type="NCBI Taxonomy" id="86804"/>
    <lineage>
        <taxon>Eukaryota</taxon>
        <taxon>Fungi</taxon>
        <taxon>Dikarya</taxon>
        <taxon>Basidiomycota</taxon>
        <taxon>Ustilaginomycotina</taxon>
        <taxon>Ustilaginomycetes</taxon>
        <taxon>Ustilaginales</taxon>
        <taxon>Ustilaginaceae</taxon>
        <taxon>Ustilago</taxon>
    </lineage>
</organism>
<feature type="compositionally biased region" description="Low complexity" evidence="8">
    <location>
        <begin position="413"/>
        <end position="423"/>
    </location>
</feature>
<evidence type="ECO:0000256" key="5">
    <source>
        <dbReference type="ARBA" id="ARBA00023124"/>
    </source>
</evidence>
<keyword evidence="4" id="KW-0378">Hydrolase</keyword>
<protein>
    <recommendedName>
        <fullName evidence="11">DUF159-domain-containing protein</fullName>
    </recommendedName>
</protein>
<dbReference type="Proteomes" id="UP000324022">
    <property type="component" value="Unassembled WGS sequence"/>
</dbReference>
<keyword evidence="3" id="KW-0227">DNA damage</keyword>
<evidence type="ECO:0000256" key="4">
    <source>
        <dbReference type="ARBA" id="ARBA00022801"/>
    </source>
</evidence>
<dbReference type="AlphaFoldDB" id="A0A5C3DUC4"/>
<dbReference type="PANTHER" id="PTHR13604">
    <property type="entry name" value="DC12-RELATED"/>
    <property type="match status" value="1"/>
</dbReference>
<dbReference type="InterPro" id="IPR036590">
    <property type="entry name" value="SRAP-like"/>
</dbReference>
<feature type="compositionally biased region" description="Basic and acidic residues" evidence="8">
    <location>
        <begin position="449"/>
        <end position="464"/>
    </location>
</feature>
<feature type="region of interest" description="Disordered" evidence="8">
    <location>
        <begin position="301"/>
        <end position="654"/>
    </location>
</feature>
<feature type="region of interest" description="Disordered" evidence="8">
    <location>
        <begin position="21"/>
        <end position="46"/>
    </location>
</feature>
<evidence type="ECO:0000256" key="7">
    <source>
        <dbReference type="ARBA" id="ARBA00023239"/>
    </source>
</evidence>
<evidence type="ECO:0000313" key="9">
    <source>
        <dbReference type="EMBL" id="SPO21808.1"/>
    </source>
</evidence>
<keyword evidence="6" id="KW-0238">DNA-binding</keyword>
<proteinExistence type="inferred from homology"/>
<dbReference type="GO" id="GO:0106300">
    <property type="term" value="P:protein-DNA covalent cross-linking repair"/>
    <property type="evidence" value="ECO:0007669"/>
    <property type="project" value="InterPro"/>
</dbReference>
<dbReference type="OrthoDB" id="2111841at2759"/>
<keyword evidence="2" id="KW-0645">Protease</keyword>
<evidence type="ECO:0000313" key="10">
    <source>
        <dbReference type="Proteomes" id="UP000324022"/>
    </source>
</evidence>
<evidence type="ECO:0000256" key="2">
    <source>
        <dbReference type="ARBA" id="ARBA00022670"/>
    </source>
</evidence>
<dbReference type="GO" id="GO:0003697">
    <property type="term" value="F:single-stranded DNA binding"/>
    <property type="evidence" value="ECO:0007669"/>
    <property type="project" value="InterPro"/>
</dbReference>
<dbReference type="SUPFAM" id="SSF143081">
    <property type="entry name" value="BB1717-like"/>
    <property type="match status" value="1"/>
</dbReference>
<feature type="compositionally biased region" description="Basic and acidic residues" evidence="8">
    <location>
        <begin position="323"/>
        <end position="334"/>
    </location>
</feature>
<dbReference type="GO" id="GO:0006508">
    <property type="term" value="P:proteolysis"/>
    <property type="evidence" value="ECO:0007669"/>
    <property type="project" value="UniProtKB-KW"/>
</dbReference>
<feature type="compositionally biased region" description="Polar residues" evidence="8">
    <location>
        <begin position="393"/>
        <end position="407"/>
    </location>
</feature>
<name>A0A5C3DUC4_9BASI</name>